<name>A0A9Q0HDL0_9MAGN</name>
<dbReference type="Proteomes" id="UP001141806">
    <property type="component" value="Unassembled WGS sequence"/>
</dbReference>
<comment type="similarity">
    <text evidence="3">Belongs to the 3-hydroxybenzoate 6-hydroxylase family.</text>
</comment>
<protein>
    <recommendedName>
        <fullName evidence="4">FAD-binding domain-containing protein</fullName>
    </recommendedName>
</protein>
<dbReference type="SUPFAM" id="SSF51905">
    <property type="entry name" value="FAD/NAD(P)-binding domain"/>
    <property type="match status" value="1"/>
</dbReference>
<dbReference type="AlphaFoldDB" id="A0A9Q0HDL0"/>
<feature type="domain" description="FAD-binding" evidence="4">
    <location>
        <begin position="6"/>
        <end position="326"/>
    </location>
</feature>
<evidence type="ECO:0000313" key="5">
    <source>
        <dbReference type="EMBL" id="KAJ4964318.1"/>
    </source>
</evidence>
<dbReference type="Pfam" id="PF01494">
    <property type="entry name" value="FAD_binding_3"/>
    <property type="match status" value="1"/>
</dbReference>
<gene>
    <name evidence="5" type="ORF">NE237_024257</name>
</gene>
<dbReference type="PANTHER" id="PTHR45934">
    <property type="entry name" value="FAD/NAD(P)-BINDING OXIDOREDUCTASE FAMILY PROTEIN"/>
    <property type="match status" value="1"/>
</dbReference>
<proteinExistence type="inferred from homology"/>
<dbReference type="OrthoDB" id="655030at2759"/>
<evidence type="ECO:0000256" key="2">
    <source>
        <dbReference type="ARBA" id="ARBA00023033"/>
    </source>
</evidence>
<evidence type="ECO:0000259" key="4">
    <source>
        <dbReference type="Pfam" id="PF01494"/>
    </source>
</evidence>
<accession>A0A9Q0HDL0</accession>
<evidence type="ECO:0000256" key="3">
    <source>
        <dbReference type="ARBA" id="ARBA00024018"/>
    </source>
</evidence>
<keyword evidence="1" id="KW-0560">Oxidoreductase</keyword>
<evidence type="ECO:0000256" key="1">
    <source>
        <dbReference type="ARBA" id="ARBA00023002"/>
    </source>
</evidence>
<dbReference type="InterPro" id="IPR044560">
    <property type="entry name" value="MOase"/>
</dbReference>
<dbReference type="PANTHER" id="PTHR45934:SF28">
    <property type="entry name" value="OS03G0153100 PROTEIN"/>
    <property type="match status" value="1"/>
</dbReference>
<reference evidence="5" key="1">
    <citation type="journal article" date="2023" name="Plant J.">
        <title>The genome of the king protea, Protea cynaroides.</title>
        <authorList>
            <person name="Chang J."/>
            <person name="Duong T.A."/>
            <person name="Schoeman C."/>
            <person name="Ma X."/>
            <person name="Roodt D."/>
            <person name="Barker N."/>
            <person name="Li Z."/>
            <person name="Van de Peer Y."/>
            <person name="Mizrachi E."/>
        </authorList>
    </citation>
    <scope>NUCLEOTIDE SEQUENCE</scope>
    <source>
        <tissue evidence="5">Young leaves</tissue>
    </source>
</reference>
<dbReference type="GO" id="GO:0004497">
    <property type="term" value="F:monooxygenase activity"/>
    <property type="evidence" value="ECO:0007669"/>
    <property type="project" value="UniProtKB-KW"/>
</dbReference>
<organism evidence="5 6">
    <name type="scientific">Protea cynaroides</name>
    <dbReference type="NCBI Taxonomy" id="273540"/>
    <lineage>
        <taxon>Eukaryota</taxon>
        <taxon>Viridiplantae</taxon>
        <taxon>Streptophyta</taxon>
        <taxon>Embryophyta</taxon>
        <taxon>Tracheophyta</taxon>
        <taxon>Spermatophyta</taxon>
        <taxon>Magnoliopsida</taxon>
        <taxon>Proteales</taxon>
        <taxon>Proteaceae</taxon>
        <taxon>Protea</taxon>
    </lineage>
</organism>
<dbReference type="InterPro" id="IPR002938">
    <property type="entry name" value="FAD-bd"/>
</dbReference>
<dbReference type="GO" id="GO:0071949">
    <property type="term" value="F:FAD binding"/>
    <property type="evidence" value="ECO:0007669"/>
    <property type="project" value="InterPro"/>
</dbReference>
<dbReference type="PRINTS" id="PR00420">
    <property type="entry name" value="RNGMNOXGNASE"/>
</dbReference>
<dbReference type="Gene3D" id="3.50.50.60">
    <property type="entry name" value="FAD/NAD(P)-binding domain"/>
    <property type="match status" value="1"/>
</dbReference>
<keyword evidence="2" id="KW-0503">Monooxygenase</keyword>
<comment type="caution">
    <text evidence="5">The sequence shown here is derived from an EMBL/GenBank/DDBJ whole genome shotgun (WGS) entry which is preliminary data.</text>
</comment>
<keyword evidence="6" id="KW-1185">Reference proteome</keyword>
<dbReference type="EMBL" id="JAMYWD010000008">
    <property type="protein sequence ID" value="KAJ4964318.1"/>
    <property type="molecule type" value="Genomic_DNA"/>
</dbReference>
<sequence length="411" mass="46128">METVEDIVIVGAGIAGLTTCLGLHRLGLRSLVLESWDCLRVTGFAFSVWTNAWKALDALGIGDSLRQQHYRLQRSVAISSVSGLPVSQVSYDAQGKHGDHEVRCVLRKVLLESLSKELPPGTIRFSSKVFSIEQEGYLKVLHLENGSIVKTKVLIGCDGVNSVVAQWLGLQRPITTKRWSTRGYLELLDGHGFEPKFLLCFGDGFRSGFFPCNKNAMYWFFTWISSDPYKEIEDNATKLKQFVLSKLGKVPKDVKDLIEKTDLDSIISSPLRFRWPFNVLWGDIYKDNVCVAGDALHPMTPDIGQGGCSALEDGIVLARCLAEALSTNPKVGINMKLEEEEYKKIKMALKKFSNERKWRSFDLISTAYVMGFIQQSNQKIITFLRDKLLSPFMAKLLLKKADFDCGKLKLT</sequence>
<evidence type="ECO:0000313" key="6">
    <source>
        <dbReference type="Proteomes" id="UP001141806"/>
    </source>
</evidence>
<dbReference type="InterPro" id="IPR036188">
    <property type="entry name" value="FAD/NAD-bd_sf"/>
</dbReference>